<protein>
    <submittedName>
        <fullName evidence="1">Uncharacterized protein</fullName>
    </submittedName>
</protein>
<proteinExistence type="predicted"/>
<reference evidence="2" key="1">
    <citation type="journal article" date="2018" name="BMC Genomics">
        <title>Genomic insights into host adaptation between the wheat stripe rust pathogen (Puccinia striiformis f. sp. tritici) and the barley stripe rust pathogen (Puccinia striiformis f. sp. hordei).</title>
        <authorList>
            <person name="Xia C."/>
            <person name="Wang M."/>
            <person name="Yin C."/>
            <person name="Cornejo O.E."/>
            <person name="Hulbert S.H."/>
            <person name="Chen X."/>
        </authorList>
    </citation>
    <scope>NUCLEOTIDE SEQUENCE [LARGE SCALE GENOMIC DNA]</scope>
    <source>
        <strain evidence="2">93-210</strain>
    </source>
</reference>
<comment type="caution">
    <text evidence="1">The sequence shown here is derived from an EMBL/GenBank/DDBJ whole genome shotgun (WGS) entry which is preliminary data.</text>
</comment>
<sequence>MIGTILTSTLGQFTTIVRFHLAYTHLSSLAVQLTQFIHSLVEQLGAGAVIGSLVERLGAGAVTGIDKLQTTLDRILSVYSPLLSSVALSDTPCLNNLQSISPS</sequence>
<evidence type="ECO:0000313" key="1">
    <source>
        <dbReference type="EMBL" id="KAI7936762.1"/>
    </source>
</evidence>
<evidence type="ECO:0000313" key="2">
    <source>
        <dbReference type="Proteomes" id="UP001060170"/>
    </source>
</evidence>
<reference evidence="1 2" key="3">
    <citation type="journal article" date="2022" name="Microbiol. Spectr.">
        <title>Folding features and dynamics of 3D genome architecture in plant fungal pathogens.</title>
        <authorList>
            <person name="Xia C."/>
        </authorList>
    </citation>
    <scope>NUCLEOTIDE SEQUENCE [LARGE SCALE GENOMIC DNA]</scope>
    <source>
        <strain evidence="1 2">93-210</strain>
    </source>
</reference>
<keyword evidence="2" id="KW-1185">Reference proteome</keyword>
<dbReference type="Proteomes" id="UP001060170">
    <property type="component" value="Chromosome 17"/>
</dbReference>
<organism evidence="1 2">
    <name type="scientific">Puccinia striiformis f. sp. tritici</name>
    <dbReference type="NCBI Taxonomy" id="168172"/>
    <lineage>
        <taxon>Eukaryota</taxon>
        <taxon>Fungi</taxon>
        <taxon>Dikarya</taxon>
        <taxon>Basidiomycota</taxon>
        <taxon>Pucciniomycotina</taxon>
        <taxon>Pucciniomycetes</taxon>
        <taxon>Pucciniales</taxon>
        <taxon>Pucciniaceae</taxon>
        <taxon>Puccinia</taxon>
    </lineage>
</organism>
<dbReference type="EMBL" id="CM045881">
    <property type="protein sequence ID" value="KAI7936762.1"/>
    <property type="molecule type" value="Genomic_DNA"/>
</dbReference>
<name>A0ACC0DQG3_9BASI</name>
<accession>A0ACC0DQG3</accession>
<gene>
    <name evidence="1" type="ORF">MJO28_015661</name>
</gene>
<reference evidence="2" key="2">
    <citation type="journal article" date="2018" name="Mol. Plant Microbe Interact.">
        <title>Genome sequence resources for the wheat stripe rust pathogen (Puccinia striiformis f. sp. tritici) and the barley stripe rust pathogen (Puccinia striiformis f. sp. hordei).</title>
        <authorList>
            <person name="Xia C."/>
            <person name="Wang M."/>
            <person name="Yin C."/>
            <person name="Cornejo O.E."/>
            <person name="Hulbert S.H."/>
            <person name="Chen X."/>
        </authorList>
    </citation>
    <scope>NUCLEOTIDE SEQUENCE [LARGE SCALE GENOMIC DNA]</scope>
    <source>
        <strain evidence="2">93-210</strain>
    </source>
</reference>